<dbReference type="AlphaFoldDB" id="A0A918DWG9"/>
<dbReference type="Proteomes" id="UP000599578">
    <property type="component" value="Unassembled WGS sequence"/>
</dbReference>
<comment type="subcellular location">
    <subcellularLocation>
        <location evidence="1">Cell membrane</location>
        <topology evidence="1">Multi-pass membrane protein</topology>
    </subcellularLocation>
</comment>
<comment type="caution">
    <text evidence="8">The sequence shown here is derived from an EMBL/GenBank/DDBJ whole genome shotgun (WGS) entry which is preliminary data.</text>
</comment>
<proteinExistence type="predicted"/>
<dbReference type="PANTHER" id="PTHR30485">
    <property type="entry name" value="NI/FE-HYDROGENASE 1 B-TYPE CYTOCHROME SUBUNIT"/>
    <property type="match status" value="1"/>
</dbReference>
<feature type="transmembrane region" description="Helical" evidence="6">
    <location>
        <begin position="44"/>
        <end position="61"/>
    </location>
</feature>
<organism evidence="8 9">
    <name type="scientific">Marinobacterium nitratireducens</name>
    <dbReference type="NCBI Taxonomy" id="518897"/>
    <lineage>
        <taxon>Bacteria</taxon>
        <taxon>Pseudomonadati</taxon>
        <taxon>Pseudomonadota</taxon>
        <taxon>Gammaproteobacteria</taxon>
        <taxon>Oceanospirillales</taxon>
        <taxon>Oceanospirillaceae</taxon>
        <taxon>Marinobacterium</taxon>
    </lineage>
</organism>
<evidence type="ECO:0000256" key="5">
    <source>
        <dbReference type="ARBA" id="ARBA00023136"/>
    </source>
</evidence>
<dbReference type="InterPro" id="IPR011577">
    <property type="entry name" value="Cyt_b561_bac/Ni-Hgenase"/>
</dbReference>
<evidence type="ECO:0000259" key="7">
    <source>
        <dbReference type="Pfam" id="PF01292"/>
    </source>
</evidence>
<feature type="transmembrane region" description="Helical" evidence="6">
    <location>
        <begin position="140"/>
        <end position="166"/>
    </location>
</feature>
<dbReference type="RefSeq" id="WP_188861868.1">
    <property type="nucleotide sequence ID" value="NZ_BMLT01000009.1"/>
</dbReference>
<dbReference type="Pfam" id="PF01292">
    <property type="entry name" value="Ni_hydr_CYTB"/>
    <property type="match status" value="1"/>
</dbReference>
<dbReference type="EMBL" id="BMLT01000009">
    <property type="protein sequence ID" value="GGO85642.1"/>
    <property type="molecule type" value="Genomic_DNA"/>
</dbReference>
<protein>
    <submittedName>
        <fullName evidence="8">Cytochrome b561</fullName>
    </submittedName>
</protein>
<accession>A0A918DWG9</accession>
<dbReference type="Gene3D" id="1.20.950.20">
    <property type="entry name" value="Transmembrane di-heme cytochromes, Chain C"/>
    <property type="match status" value="1"/>
</dbReference>
<feature type="domain" description="Cytochrome b561 bacterial/Ni-hydrogenase" evidence="7">
    <location>
        <begin position="12"/>
        <end position="172"/>
    </location>
</feature>
<dbReference type="SUPFAM" id="SSF81342">
    <property type="entry name" value="Transmembrane di-heme cytochromes"/>
    <property type="match status" value="1"/>
</dbReference>
<keyword evidence="9" id="KW-1185">Reference proteome</keyword>
<dbReference type="PANTHER" id="PTHR30485:SF2">
    <property type="entry name" value="BLL0597 PROTEIN"/>
    <property type="match status" value="1"/>
</dbReference>
<dbReference type="InterPro" id="IPR016174">
    <property type="entry name" value="Di-haem_cyt_TM"/>
</dbReference>
<dbReference type="GO" id="GO:0009055">
    <property type="term" value="F:electron transfer activity"/>
    <property type="evidence" value="ECO:0007669"/>
    <property type="project" value="InterPro"/>
</dbReference>
<evidence type="ECO:0000313" key="8">
    <source>
        <dbReference type="EMBL" id="GGO85642.1"/>
    </source>
</evidence>
<keyword evidence="2" id="KW-1003">Cell membrane</keyword>
<evidence type="ECO:0000256" key="2">
    <source>
        <dbReference type="ARBA" id="ARBA00022475"/>
    </source>
</evidence>
<evidence type="ECO:0000256" key="1">
    <source>
        <dbReference type="ARBA" id="ARBA00004651"/>
    </source>
</evidence>
<dbReference type="GO" id="GO:0022904">
    <property type="term" value="P:respiratory electron transport chain"/>
    <property type="evidence" value="ECO:0007669"/>
    <property type="project" value="InterPro"/>
</dbReference>
<reference evidence="8 9" key="1">
    <citation type="journal article" date="2014" name="Int. J. Syst. Evol. Microbiol.">
        <title>Complete genome sequence of Corynebacterium casei LMG S-19264T (=DSM 44701T), isolated from a smear-ripened cheese.</title>
        <authorList>
            <consortium name="US DOE Joint Genome Institute (JGI-PGF)"/>
            <person name="Walter F."/>
            <person name="Albersmeier A."/>
            <person name="Kalinowski J."/>
            <person name="Ruckert C."/>
        </authorList>
    </citation>
    <scope>NUCLEOTIDE SEQUENCE [LARGE SCALE GENOMIC DNA]</scope>
    <source>
        <strain evidence="8 9">CGMCC 1.7286</strain>
    </source>
</reference>
<evidence type="ECO:0000256" key="6">
    <source>
        <dbReference type="SAM" id="Phobius"/>
    </source>
</evidence>
<dbReference type="GO" id="GO:0020037">
    <property type="term" value="F:heme binding"/>
    <property type="evidence" value="ECO:0007669"/>
    <property type="project" value="TreeGrafter"/>
</dbReference>
<dbReference type="InterPro" id="IPR051542">
    <property type="entry name" value="Hydrogenase_cytochrome"/>
</dbReference>
<name>A0A918DWG9_9GAMM</name>
<evidence type="ECO:0000256" key="4">
    <source>
        <dbReference type="ARBA" id="ARBA00022989"/>
    </source>
</evidence>
<evidence type="ECO:0000256" key="3">
    <source>
        <dbReference type="ARBA" id="ARBA00022692"/>
    </source>
</evidence>
<feature type="transmembrane region" description="Helical" evidence="6">
    <location>
        <begin position="99"/>
        <end position="120"/>
    </location>
</feature>
<gene>
    <name evidence="8" type="ORF">GCM10011348_34660</name>
</gene>
<dbReference type="GO" id="GO:0005886">
    <property type="term" value="C:plasma membrane"/>
    <property type="evidence" value="ECO:0007669"/>
    <property type="project" value="UniProtKB-SubCell"/>
</dbReference>
<evidence type="ECO:0000313" key="9">
    <source>
        <dbReference type="Proteomes" id="UP000599578"/>
    </source>
</evidence>
<keyword evidence="4 6" id="KW-1133">Transmembrane helix</keyword>
<keyword evidence="5 6" id="KW-0472">Membrane</keyword>
<sequence>MNRPALETKLIWDPVVRLFHWSLALAFLLNYAVLEEGEDAHEWVGYYCLAIIAVRVVWGFVGPRNARFSDFFPTRAGVRHHLSLLKSGRIEAHEGHNPLGGLMILALMAGVTLTGISGWMQGLDAFWGEDWVEELHEVMANMTMLLVLVHVSAVALFSWLGPVNLVRTMITGRRKQ</sequence>
<keyword evidence="3 6" id="KW-0812">Transmembrane</keyword>